<evidence type="ECO:0000313" key="6">
    <source>
        <dbReference type="WBParaSite" id="DME_0000780901-mRNA-1"/>
    </source>
</evidence>
<gene>
    <name evidence="3" type="ORF">DME_LOCUS10179</name>
</gene>
<keyword evidence="1" id="KW-0732">Signal</keyword>
<evidence type="ECO:0000313" key="3">
    <source>
        <dbReference type="EMBL" id="VDN60206.1"/>
    </source>
</evidence>
<dbReference type="Pfam" id="PF10328">
    <property type="entry name" value="7TM_GPCR_Srx"/>
    <property type="match status" value="1"/>
</dbReference>
<evidence type="ECO:0000259" key="2">
    <source>
        <dbReference type="Pfam" id="PF10328"/>
    </source>
</evidence>
<evidence type="ECO:0000256" key="1">
    <source>
        <dbReference type="SAM" id="SignalP"/>
    </source>
</evidence>
<reference evidence="3 5" key="2">
    <citation type="submission" date="2018-11" db="EMBL/GenBank/DDBJ databases">
        <authorList>
            <consortium name="Pathogen Informatics"/>
        </authorList>
    </citation>
    <scope>NUCLEOTIDE SEQUENCE [LARGE SCALE GENOMIC DNA]</scope>
</reference>
<feature type="domain" description="7TM GPCR serpentine receptor class x (Srx)" evidence="2">
    <location>
        <begin position="29"/>
        <end position="83"/>
    </location>
</feature>
<dbReference type="EMBL" id="UYYG01001205">
    <property type="protein sequence ID" value="VDN60206.1"/>
    <property type="molecule type" value="Genomic_DNA"/>
</dbReference>
<organism evidence="4 6">
    <name type="scientific">Dracunculus medinensis</name>
    <name type="common">Guinea worm</name>
    <dbReference type="NCBI Taxonomy" id="318479"/>
    <lineage>
        <taxon>Eukaryota</taxon>
        <taxon>Metazoa</taxon>
        <taxon>Ecdysozoa</taxon>
        <taxon>Nematoda</taxon>
        <taxon>Chromadorea</taxon>
        <taxon>Rhabditida</taxon>
        <taxon>Spirurina</taxon>
        <taxon>Dracunculoidea</taxon>
        <taxon>Dracunculidae</taxon>
        <taxon>Dracunculus</taxon>
    </lineage>
</organism>
<dbReference type="OrthoDB" id="5790236at2759"/>
<feature type="signal peptide" evidence="1">
    <location>
        <begin position="1"/>
        <end position="26"/>
    </location>
</feature>
<accession>A0A0N4UJH2</accession>
<sequence>MHKLFIYLFINLSVSFFFNAKNKSSANDLIFFSAHGCSYAFDINSYVWSFADTKCGRLLSKFEFYFHISLFIAIISVDITTFHNKVNPHQFNPPPTSLRVVDPRKSSEASLMAVGAVEMIIGL</sequence>
<reference evidence="6" key="1">
    <citation type="submission" date="2017-02" db="UniProtKB">
        <authorList>
            <consortium name="WormBaseParasite"/>
        </authorList>
    </citation>
    <scope>IDENTIFICATION</scope>
</reference>
<dbReference type="AlphaFoldDB" id="A0A0N4UJH2"/>
<feature type="chain" id="PRO_5033229931" evidence="1">
    <location>
        <begin position="27"/>
        <end position="123"/>
    </location>
</feature>
<dbReference type="InterPro" id="IPR019430">
    <property type="entry name" value="7TM_GPCR_serpentine_rcpt_Srx"/>
</dbReference>
<evidence type="ECO:0000313" key="4">
    <source>
        <dbReference type="Proteomes" id="UP000038040"/>
    </source>
</evidence>
<dbReference type="Proteomes" id="UP000038040">
    <property type="component" value="Unplaced"/>
</dbReference>
<dbReference type="WBParaSite" id="DME_0000780901-mRNA-1">
    <property type="protein sequence ID" value="DME_0000780901-mRNA-1"/>
    <property type="gene ID" value="DME_0000780901"/>
</dbReference>
<name>A0A0N4UJH2_DRAME</name>
<evidence type="ECO:0000313" key="5">
    <source>
        <dbReference type="Proteomes" id="UP000274756"/>
    </source>
</evidence>
<dbReference type="Proteomes" id="UP000274756">
    <property type="component" value="Unassembled WGS sequence"/>
</dbReference>
<keyword evidence="5" id="KW-1185">Reference proteome</keyword>
<proteinExistence type="predicted"/>
<protein>
    <submittedName>
        <fullName evidence="6">7TM_GPCR_Srx domain-containing protein</fullName>
    </submittedName>
</protein>